<feature type="domain" description="HTH araC/xylS-type" evidence="4">
    <location>
        <begin position="189"/>
        <end position="287"/>
    </location>
</feature>
<name>A0A5R9GNR2_9BACL</name>
<dbReference type="GO" id="GO:0043565">
    <property type="term" value="F:sequence-specific DNA binding"/>
    <property type="evidence" value="ECO:0007669"/>
    <property type="project" value="InterPro"/>
</dbReference>
<dbReference type="InterPro" id="IPR020449">
    <property type="entry name" value="Tscrpt_reg_AraC-type_HTH"/>
</dbReference>
<dbReference type="Proteomes" id="UP000309676">
    <property type="component" value="Unassembled WGS sequence"/>
</dbReference>
<dbReference type="OrthoDB" id="8737373at2"/>
<dbReference type="SUPFAM" id="SSF51215">
    <property type="entry name" value="Regulatory protein AraC"/>
    <property type="match status" value="1"/>
</dbReference>
<sequence length="293" mass="33264">MKPYRKPFFGDPLFPVDIVFQGLKKPENELPDHLHDRYELVYVHQGRGTFFIDETFYEKTAGDLFVIPGNTIHRSFPDEADPIVSTALFFAPALAAEAPSEEDGYRPLRCFESARKRKRYKLELAADARDDAERMLGRIHEELEGRRLGYREAVRLLLRELLLRLNRLAPAEGRSDGGPDLRIAPPWMDAVLRELDLRPGSASGLSELSRRANVSPAHFSRVFKRLTGMNVTDYLNAKRIVRAKELLRDSSEQIGEIAEGCGFDSMPHFHRVFKSLTGLTPGAYRKEHSGLAD</sequence>
<dbReference type="Pfam" id="PF02311">
    <property type="entry name" value="AraC_binding"/>
    <property type="match status" value="1"/>
</dbReference>
<organism evidence="5 6">
    <name type="scientific">Paenibacillus antri</name>
    <dbReference type="NCBI Taxonomy" id="2582848"/>
    <lineage>
        <taxon>Bacteria</taxon>
        <taxon>Bacillati</taxon>
        <taxon>Bacillota</taxon>
        <taxon>Bacilli</taxon>
        <taxon>Bacillales</taxon>
        <taxon>Paenibacillaceae</taxon>
        <taxon>Paenibacillus</taxon>
    </lineage>
</organism>
<dbReference type="SUPFAM" id="SSF46689">
    <property type="entry name" value="Homeodomain-like"/>
    <property type="match status" value="2"/>
</dbReference>
<protein>
    <submittedName>
        <fullName evidence="5">Helix-turn-helix domain-containing protein</fullName>
    </submittedName>
</protein>
<dbReference type="InterPro" id="IPR009057">
    <property type="entry name" value="Homeodomain-like_sf"/>
</dbReference>
<accession>A0A5R9GNR2</accession>
<dbReference type="PRINTS" id="PR00032">
    <property type="entry name" value="HTHARAC"/>
</dbReference>
<dbReference type="PANTHER" id="PTHR43280:SF2">
    <property type="entry name" value="HTH-TYPE TRANSCRIPTIONAL REGULATOR EXSA"/>
    <property type="match status" value="1"/>
</dbReference>
<keyword evidence="6" id="KW-1185">Reference proteome</keyword>
<dbReference type="GO" id="GO:0003700">
    <property type="term" value="F:DNA-binding transcription factor activity"/>
    <property type="evidence" value="ECO:0007669"/>
    <property type="project" value="InterPro"/>
</dbReference>
<keyword evidence="3" id="KW-0804">Transcription</keyword>
<dbReference type="AlphaFoldDB" id="A0A5R9GNR2"/>
<dbReference type="Gene3D" id="2.60.120.10">
    <property type="entry name" value="Jelly Rolls"/>
    <property type="match status" value="1"/>
</dbReference>
<dbReference type="PROSITE" id="PS00041">
    <property type="entry name" value="HTH_ARAC_FAMILY_1"/>
    <property type="match status" value="1"/>
</dbReference>
<evidence type="ECO:0000256" key="2">
    <source>
        <dbReference type="ARBA" id="ARBA00023125"/>
    </source>
</evidence>
<dbReference type="InterPro" id="IPR003313">
    <property type="entry name" value="AraC-bd"/>
</dbReference>
<proteinExistence type="predicted"/>
<keyword evidence="1" id="KW-0805">Transcription regulation</keyword>
<dbReference type="Gene3D" id="1.10.10.60">
    <property type="entry name" value="Homeodomain-like"/>
    <property type="match status" value="2"/>
</dbReference>
<dbReference type="InterPro" id="IPR014710">
    <property type="entry name" value="RmlC-like_jellyroll"/>
</dbReference>
<dbReference type="InterPro" id="IPR018062">
    <property type="entry name" value="HTH_AraC-typ_CS"/>
</dbReference>
<dbReference type="PROSITE" id="PS01124">
    <property type="entry name" value="HTH_ARAC_FAMILY_2"/>
    <property type="match status" value="1"/>
</dbReference>
<dbReference type="InterPro" id="IPR037923">
    <property type="entry name" value="HTH-like"/>
</dbReference>
<keyword evidence="2" id="KW-0238">DNA-binding</keyword>
<evidence type="ECO:0000256" key="3">
    <source>
        <dbReference type="ARBA" id="ARBA00023163"/>
    </source>
</evidence>
<evidence type="ECO:0000259" key="4">
    <source>
        <dbReference type="PROSITE" id="PS01124"/>
    </source>
</evidence>
<evidence type="ECO:0000256" key="1">
    <source>
        <dbReference type="ARBA" id="ARBA00023015"/>
    </source>
</evidence>
<gene>
    <name evidence="5" type="ORF">FE782_05190</name>
</gene>
<dbReference type="SMART" id="SM00342">
    <property type="entry name" value="HTH_ARAC"/>
    <property type="match status" value="1"/>
</dbReference>
<evidence type="ECO:0000313" key="6">
    <source>
        <dbReference type="Proteomes" id="UP000309676"/>
    </source>
</evidence>
<evidence type="ECO:0000313" key="5">
    <source>
        <dbReference type="EMBL" id="TLS53775.1"/>
    </source>
</evidence>
<reference evidence="5 6" key="1">
    <citation type="submission" date="2019-05" db="EMBL/GenBank/DDBJ databases">
        <authorList>
            <person name="Narsing Rao M.P."/>
            <person name="Li W.J."/>
        </authorList>
    </citation>
    <scope>NUCLEOTIDE SEQUENCE [LARGE SCALE GENOMIC DNA]</scope>
    <source>
        <strain evidence="5 6">SYSU_K30003</strain>
    </source>
</reference>
<dbReference type="PANTHER" id="PTHR43280">
    <property type="entry name" value="ARAC-FAMILY TRANSCRIPTIONAL REGULATOR"/>
    <property type="match status" value="1"/>
</dbReference>
<dbReference type="EMBL" id="VCIW01000002">
    <property type="protein sequence ID" value="TLS53775.1"/>
    <property type="molecule type" value="Genomic_DNA"/>
</dbReference>
<dbReference type="Pfam" id="PF12833">
    <property type="entry name" value="HTH_18"/>
    <property type="match status" value="1"/>
</dbReference>
<comment type="caution">
    <text evidence="5">The sequence shown here is derived from an EMBL/GenBank/DDBJ whole genome shotgun (WGS) entry which is preliminary data.</text>
</comment>
<dbReference type="InterPro" id="IPR018060">
    <property type="entry name" value="HTH_AraC"/>
</dbReference>